<dbReference type="GO" id="GO:0008168">
    <property type="term" value="F:methyltransferase activity"/>
    <property type="evidence" value="ECO:0007669"/>
    <property type="project" value="UniProtKB-KW"/>
</dbReference>
<dbReference type="Gene3D" id="3.40.50.150">
    <property type="entry name" value="Vaccinia Virus protein VP39"/>
    <property type="match status" value="1"/>
</dbReference>
<accession>A0ABN2RN85</accession>
<organism evidence="2 3">
    <name type="scientific">Amycolatopsis minnesotensis</name>
    <dbReference type="NCBI Taxonomy" id="337894"/>
    <lineage>
        <taxon>Bacteria</taxon>
        <taxon>Bacillati</taxon>
        <taxon>Actinomycetota</taxon>
        <taxon>Actinomycetes</taxon>
        <taxon>Pseudonocardiales</taxon>
        <taxon>Pseudonocardiaceae</taxon>
        <taxon>Amycolatopsis</taxon>
    </lineage>
</organism>
<dbReference type="EMBL" id="BAAANN010000022">
    <property type="protein sequence ID" value="GAA1971961.1"/>
    <property type="molecule type" value="Genomic_DNA"/>
</dbReference>
<evidence type="ECO:0000259" key="1">
    <source>
        <dbReference type="Pfam" id="PF13649"/>
    </source>
</evidence>
<dbReference type="InterPro" id="IPR029063">
    <property type="entry name" value="SAM-dependent_MTases_sf"/>
</dbReference>
<dbReference type="SUPFAM" id="SSF53335">
    <property type="entry name" value="S-adenosyl-L-methionine-dependent methyltransferases"/>
    <property type="match status" value="1"/>
</dbReference>
<keyword evidence="3" id="KW-1185">Reference proteome</keyword>
<dbReference type="InterPro" id="IPR041698">
    <property type="entry name" value="Methyltransf_25"/>
</dbReference>
<evidence type="ECO:0000313" key="3">
    <source>
        <dbReference type="Proteomes" id="UP001501116"/>
    </source>
</evidence>
<keyword evidence="2" id="KW-0489">Methyltransferase</keyword>
<dbReference type="Proteomes" id="UP001501116">
    <property type="component" value="Unassembled WGS sequence"/>
</dbReference>
<protein>
    <submittedName>
        <fullName evidence="2">Class I SAM-dependent methyltransferase</fullName>
    </submittedName>
</protein>
<dbReference type="GO" id="GO:0032259">
    <property type="term" value="P:methylation"/>
    <property type="evidence" value="ECO:0007669"/>
    <property type="project" value="UniProtKB-KW"/>
</dbReference>
<sequence length="207" mass="22166">MTLPAPAGNFDPGLLGSRCWLELATGERVALPVERWGARPSAGDELLLSRCAGPTLDAGCGPGRLTGELCERGMIVLGVDVSEVAVSLTHRRGAPALHRSIFDRIPGEGRWRHVLLADGNIGIGGDPANLLARCHRLLAPGGTALVELDPPGKTVRHEHVRLSGTGTWFPWAWLGMDALQPIASQTGYTITWTASTGNRWFAELERP</sequence>
<gene>
    <name evidence="2" type="ORF">GCM10009754_53040</name>
</gene>
<comment type="caution">
    <text evidence="2">The sequence shown here is derived from an EMBL/GenBank/DDBJ whole genome shotgun (WGS) entry which is preliminary data.</text>
</comment>
<reference evidence="2 3" key="1">
    <citation type="journal article" date="2019" name="Int. J. Syst. Evol. Microbiol.">
        <title>The Global Catalogue of Microorganisms (GCM) 10K type strain sequencing project: providing services to taxonomists for standard genome sequencing and annotation.</title>
        <authorList>
            <consortium name="The Broad Institute Genomics Platform"/>
            <consortium name="The Broad Institute Genome Sequencing Center for Infectious Disease"/>
            <person name="Wu L."/>
            <person name="Ma J."/>
        </authorList>
    </citation>
    <scope>NUCLEOTIDE SEQUENCE [LARGE SCALE GENOMIC DNA]</scope>
    <source>
        <strain evidence="2 3">JCM 14545</strain>
    </source>
</reference>
<dbReference type="RefSeq" id="WP_344424364.1">
    <property type="nucleotide sequence ID" value="NZ_BAAANN010000022.1"/>
</dbReference>
<keyword evidence="2" id="KW-0808">Transferase</keyword>
<proteinExistence type="predicted"/>
<dbReference type="Pfam" id="PF13649">
    <property type="entry name" value="Methyltransf_25"/>
    <property type="match status" value="1"/>
</dbReference>
<name>A0ABN2RN85_9PSEU</name>
<evidence type="ECO:0000313" key="2">
    <source>
        <dbReference type="EMBL" id="GAA1971961.1"/>
    </source>
</evidence>
<feature type="domain" description="Methyltransferase" evidence="1">
    <location>
        <begin position="56"/>
        <end position="142"/>
    </location>
</feature>
<dbReference type="CDD" id="cd02440">
    <property type="entry name" value="AdoMet_MTases"/>
    <property type="match status" value="1"/>
</dbReference>